<organism evidence="2 3">
    <name type="scientific">Sphingomonas jinjuensis</name>
    <dbReference type="NCBI Taxonomy" id="535907"/>
    <lineage>
        <taxon>Bacteria</taxon>
        <taxon>Pseudomonadati</taxon>
        <taxon>Pseudomonadota</taxon>
        <taxon>Alphaproteobacteria</taxon>
        <taxon>Sphingomonadales</taxon>
        <taxon>Sphingomonadaceae</taxon>
        <taxon>Sphingomonas</taxon>
    </lineage>
</organism>
<dbReference type="EMBL" id="JACIEV010000011">
    <property type="protein sequence ID" value="MBB4155344.1"/>
    <property type="molecule type" value="Genomic_DNA"/>
</dbReference>
<evidence type="ECO:0000259" key="1">
    <source>
        <dbReference type="Pfam" id="PF12146"/>
    </source>
</evidence>
<feature type="domain" description="Serine aminopeptidase S33" evidence="1">
    <location>
        <begin position="44"/>
        <end position="298"/>
    </location>
</feature>
<dbReference type="PANTHER" id="PTHR11614">
    <property type="entry name" value="PHOSPHOLIPASE-RELATED"/>
    <property type="match status" value="1"/>
</dbReference>
<dbReference type="AlphaFoldDB" id="A0A840FI12"/>
<dbReference type="GO" id="GO:0004622">
    <property type="term" value="F:phosphatidylcholine lysophospholipase activity"/>
    <property type="evidence" value="ECO:0007669"/>
    <property type="project" value="UniProtKB-EC"/>
</dbReference>
<dbReference type="Proteomes" id="UP000529795">
    <property type="component" value="Unassembled WGS sequence"/>
</dbReference>
<sequence length="320" mass="34860">MARSDPTGDVSEARRRLPDRATISRWTTPDGWPLRRFDWPATGTRGRIMVQGGRGDFIEKYLETFAHFHGLGWQVTAFDWRGQGGSGRLSRDANVGHATDFAPWIADLAALWAQWRGEGTGPAVLLGHSMGGYLALRAMAEGAVTPDAAILVAPMLGLKAPMGARFGAAIARWMAARGDPARAAWKTNERPGGLANRAALLTGDAARYADELWWHDAEPTLRLGPPSWSWLAQAFAGTLALEADPRLATLRVPTLMLVADRDRLVDARAAIRVATRLPDAELVRFGPESAHEILRERDAVRDRAFAAIDAFLDAKAPVTE</sequence>
<gene>
    <name evidence="2" type="ORF">GGQ80_003264</name>
</gene>
<reference evidence="2 3" key="1">
    <citation type="submission" date="2020-08" db="EMBL/GenBank/DDBJ databases">
        <title>Genomic Encyclopedia of Type Strains, Phase IV (KMG-IV): sequencing the most valuable type-strain genomes for metagenomic binning, comparative biology and taxonomic classification.</title>
        <authorList>
            <person name="Goeker M."/>
        </authorList>
    </citation>
    <scope>NUCLEOTIDE SEQUENCE [LARGE SCALE GENOMIC DNA]</scope>
    <source>
        <strain evidence="2 3">YC6723</strain>
    </source>
</reference>
<keyword evidence="3" id="KW-1185">Reference proteome</keyword>
<dbReference type="RefSeq" id="WP_183986750.1">
    <property type="nucleotide sequence ID" value="NZ_JACIEV010000011.1"/>
</dbReference>
<dbReference type="InterPro" id="IPR029058">
    <property type="entry name" value="AB_hydrolase_fold"/>
</dbReference>
<dbReference type="InterPro" id="IPR051044">
    <property type="entry name" value="MAG_DAG_Lipase"/>
</dbReference>
<accession>A0A840FI12</accession>
<dbReference type="Gene3D" id="3.40.50.1820">
    <property type="entry name" value="alpha/beta hydrolase"/>
    <property type="match status" value="1"/>
</dbReference>
<dbReference type="SUPFAM" id="SSF53474">
    <property type="entry name" value="alpha/beta-Hydrolases"/>
    <property type="match status" value="1"/>
</dbReference>
<keyword evidence="2" id="KW-0378">Hydrolase</keyword>
<dbReference type="EC" id="3.1.1.5" evidence="2"/>
<name>A0A840FI12_9SPHN</name>
<comment type="caution">
    <text evidence="2">The sequence shown here is derived from an EMBL/GenBank/DDBJ whole genome shotgun (WGS) entry which is preliminary data.</text>
</comment>
<evidence type="ECO:0000313" key="3">
    <source>
        <dbReference type="Proteomes" id="UP000529795"/>
    </source>
</evidence>
<dbReference type="InterPro" id="IPR022742">
    <property type="entry name" value="Hydrolase_4"/>
</dbReference>
<evidence type="ECO:0000313" key="2">
    <source>
        <dbReference type="EMBL" id="MBB4155344.1"/>
    </source>
</evidence>
<dbReference type="Pfam" id="PF12146">
    <property type="entry name" value="Hydrolase_4"/>
    <property type="match status" value="1"/>
</dbReference>
<protein>
    <submittedName>
        <fullName evidence="2">Lysophospholipase</fullName>
        <ecNumber evidence="2">3.1.1.5</ecNumber>
    </submittedName>
</protein>
<proteinExistence type="predicted"/>